<dbReference type="PANTHER" id="PTHR30438:SF2">
    <property type="entry name" value="MEMBRANE PROTEIN"/>
    <property type="match status" value="1"/>
</dbReference>
<organism evidence="5 6">
    <name type="scientific">Rhodopseudomonas pentothenatexigens</name>
    <dbReference type="NCBI Taxonomy" id="999699"/>
    <lineage>
        <taxon>Bacteria</taxon>
        <taxon>Pseudomonadati</taxon>
        <taxon>Pseudomonadota</taxon>
        <taxon>Alphaproteobacteria</taxon>
        <taxon>Hyphomicrobiales</taxon>
        <taxon>Nitrobacteraceae</taxon>
        <taxon>Rhodopseudomonas</taxon>
    </lineage>
</organism>
<reference evidence="4 7" key="2">
    <citation type="submission" date="2018-07" db="EMBL/GenBank/DDBJ databases">
        <title>Genomic Encyclopedia of Archaeal and Bacterial Type Strains, Phase II (KMG-II): from individual species to whole genera.</title>
        <authorList>
            <person name="Goeker M."/>
        </authorList>
    </citation>
    <scope>NUCLEOTIDE SEQUENCE [LARGE SCALE GENOMIC DNA]</scope>
    <source>
        <strain evidence="4 7">JA575</strain>
    </source>
</reference>
<dbReference type="OrthoDB" id="9778236at2"/>
<dbReference type="EMBL" id="QRDT01000004">
    <property type="protein sequence ID" value="RED38370.1"/>
    <property type="molecule type" value="Genomic_DNA"/>
</dbReference>
<feature type="domain" description="Multidrug resistance protein MdtA-like barrel-sandwich hybrid" evidence="3">
    <location>
        <begin position="62"/>
        <end position="227"/>
    </location>
</feature>
<keyword evidence="1" id="KW-0175">Coiled coil</keyword>
<dbReference type="GO" id="GO:0005886">
    <property type="term" value="C:plasma membrane"/>
    <property type="evidence" value="ECO:0007669"/>
    <property type="project" value="TreeGrafter"/>
</dbReference>
<evidence type="ECO:0000256" key="1">
    <source>
        <dbReference type="SAM" id="Coils"/>
    </source>
</evidence>
<evidence type="ECO:0000313" key="7">
    <source>
        <dbReference type="Proteomes" id="UP000256343"/>
    </source>
</evidence>
<dbReference type="EMBL" id="UFQQ01000004">
    <property type="protein sequence ID" value="SSW89823.1"/>
    <property type="molecule type" value="Genomic_DNA"/>
</dbReference>
<sequence>MTIFRPTRRGVRLFSALCLGAGILAGPLPAHADDKFDKLIQKLMPKRLPEGFASANGRLESEQVEIATKLAGRIAEVLAKEGDEVEKGQLLVKMDVSDIQAQLRAAEAQERRAVQSKAVAEAMLLQRESEQKLAAQQLGRAEALFEKGFSTAEVRDQRQATQNVADAALIAAKANLNDAAAAIDAARAEVARIKTVLDDMELKAPRRGRIQYKLAQAGEVLGAGSRVLTLVDLTDVYMTVFVPAKVATYLAYGDDARLILDAIPQYVVPAKVTFVASEAQFTPKAVETKDEREKLMFRVKLTLPPDLLRKYEREVKTGVRGMAYLRTLRDKPWPNNLQVKLPQ</sequence>
<evidence type="ECO:0000313" key="6">
    <source>
        <dbReference type="Proteomes" id="UP000252631"/>
    </source>
</evidence>
<protein>
    <submittedName>
        <fullName evidence="5">HlyD family secretion protein</fullName>
    </submittedName>
</protein>
<dbReference type="Gene3D" id="2.40.30.170">
    <property type="match status" value="1"/>
</dbReference>
<feature type="coiled-coil region" evidence="1">
    <location>
        <begin position="169"/>
        <end position="203"/>
    </location>
</feature>
<dbReference type="AlphaFoldDB" id="A0A336JLY2"/>
<gene>
    <name evidence="4" type="ORF">BJ125_104121</name>
    <name evidence="5" type="ORF">SAMN05892882_104121</name>
</gene>
<dbReference type="Gene3D" id="2.40.50.100">
    <property type="match status" value="1"/>
</dbReference>
<dbReference type="Proteomes" id="UP000252631">
    <property type="component" value="Unassembled WGS sequence"/>
</dbReference>
<evidence type="ECO:0000256" key="2">
    <source>
        <dbReference type="SAM" id="SignalP"/>
    </source>
</evidence>
<feature type="chain" id="PRO_5016457760" evidence="2">
    <location>
        <begin position="33"/>
        <end position="343"/>
    </location>
</feature>
<evidence type="ECO:0000313" key="5">
    <source>
        <dbReference type="EMBL" id="SSW89823.1"/>
    </source>
</evidence>
<name>A0A336JLY2_9BRAD</name>
<keyword evidence="7" id="KW-1185">Reference proteome</keyword>
<proteinExistence type="predicted"/>
<reference evidence="5 6" key="1">
    <citation type="submission" date="2017-08" db="EMBL/GenBank/DDBJ databases">
        <authorList>
            <person name="de Groot N.N."/>
        </authorList>
    </citation>
    <scope>NUCLEOTIDE SEQUENCE [LARGE SCALE GENOMIC DNA]</scope>
    <source>
        <strain evidence="5 6">JA575</strain>
    </source>
</reference>
<dbReference type="InterPro" id="IPR058625">
    <property type="entry name" value="MdtA-like_BSH"/>
</dbReference>
<dbReference type="Pfam" id="PF25917">
    <property type="entry name" value="BSH_RND"/>
    <property type="match status" value="1"/>
</dbReference>
<evidence type="ECO:0000313" key="4">
    <source>
        <dbReference type="EMBL" id="RED38370.1"/>
    </source>
</evidence>
<accession>A0A336JLY2</accession>
<dbReference type="RefSeq" id="WP_114357066.1">
    <property type="nucleotide sequence ID" value="NZ_QRDT01000004.1"/>
</dbReference>
<evidence type="ECO:0000259" key="3">
    <source>
        <dbReference type="Pfam" id="PF25917"/>
    </source>
</evidence>
<dbReference type="SUPFAM" id="SSF111369">
    <property type="entry name" value="HlyD-like secretion proteins"/>
    <property type="match status" value="2"/>
</dbReference>
<dbReference type="Proteomes" id="UP000256343">
    <property type="component" value="Unassembled WGS sequence"/>
</dbReference>
<keyword evidence="2" id="KW-0732">Signal</keyword>
<dbReference type="PANTHER" id="PTHR30438">
    <property type="entry name" value="36 KDA ANTIGEN-RELATED"/>
    <property type="match status" value="1"/>
</dbReference>
<feature type="signal peptide" evidence="2">
    <location>
        <begin position="1"/>
        <end position="32"/>
    </location>
</feature>